<evidence type="ECO:0000259" key="1">
    <source>
        <dbReference type="Pfam" id="PF04717"/>
    </source>
</evidence>
<reference evidence="2" key="1">
    <citation type="journal article" date="2021" name="Proc. Natl. Acad. Sci. U.S.A.">
        <title>A Catalog of Tens of Thousands of Viruses from Human Metagenomes Reveals Hidden Associations with Chronic Diseases.</title>
        <authorList>
            <person name="Tisza M.J."/>
            <person name="Buck C.B."/>
        </authorList>
    </citation>
    <scope>NUCLEOTIDE SEQUENCE</scope>
    <source>
        <strain evidence="2">CtQf419</strain>
    </source>
</reference>
<evidence type="ECO:0000313" key="2">
    <source>
        <dbReference type="EMBL" id="DAF95006.1"/>
    </source>
</evidence>
<feature type="domain" description="Gp5/Type VI secretion system Vgr protein OB-fold" evidence="1">
    <location>
        <begin position="15"/>
        <end position="90"/>
    </location>
</feature>
<dbReference type="Pfam" id="PF04717">
    <property type="entry name" value="Phage_base_V"/>
    <property type="match status" value="1"/>
</dbReference>
<sequence length="161" mass="17783">MWGDFLKNQLWGTHRGTVMENNDPQKLGRIKVYVQAAYGTSSIAELPWAYPKFAKPGDFYVPEIGEAVYVEFLCTDGEPDSNNPIWTGAWISLKEIPSCVVGDDMANAHYYRVERTAGGHCIEQCDKPGGEYIKITSAAGATILMDSSGNIKINGKIIYLN</sequence>
<proteinExistence type="predicted"/>
<dbReference type="EMBL" id="BK016102">
    <property type="protein sequence ID" value="DAF95006.1"/>
    <property type="molecule type" value="Genomic_DNA"/>
</dbReference>
<dbReference type="InterPro" id="IPR006531">
    <property type="entry name" value="Gp5/Vgr_OB"/>
</dbReference>
<dbReference type="SUPFAM" id="SSF69255">
    <property type="entry name" value="gp5 N-terminal domain-like"/>
    <property type="match status" value="1"/>
</dbReference>
<protein>
    <submittedName>
        <fullName evidence="2">Baseplate wedge protein</fullName>
    </submittedName>
</protein>
<organism evidence="2">
    <name type="scientific">Myoviridae sp. ctQf419</name>
    <dbReference type="NCBI Taxonomy" id="2825102"/>
    <lineage>
        <taxon>Viruses</taxon>
        <taxon>Duplodnaviria</taxon>
        <taxon>Heunggongvirae</taxon>
        <taxon>Uroviricota</taxon>
        <taxon>Caudoviricetes</taxon>
    </lineage>
</organism>
<name>A0A8S5UKV5_9CAUD</name>
<accession>A0A8S5UKV5</accession>